<name>A0A552LBC6_9CHRO</name>
<gene>
    <name evidence="1" type="ORF">EWV88_22090</name>
</gene>
<accession>A0A552LBC6</accession>
<comment type="caution">
    <text evidence="1">The sequence shown here is derived from an EMBL/GenBank/DDBJ whole genome shotgun (WGS) entry which is preliminary data.</text>
</comment>
<evidence type="ECO:0000313" key="2">
    <source>
        <dbReference type="Proteomes" id="UP000318616"/>
    </source>
</evidence>
<dbReference type="EMBL" id="SFAP01000273">
    <property type="protein sequence ID" value="TRV17530.1"/>
    <property type="molecule type" value="Genomic_DNA"/>
</dbReference>
<reference evidence="1 2" key="1">
    <citation type="submission" date="2019-01" db="EMBL/GenBank/DDBJ databases">
        <title>Coherence of Microcystis species and biogeography revealed through population genomics.</title>
        <authorList>
            <person name="Perez-Carrascal O.M."/>
            <person name="Terrat Y."/>
            <person name="Giani A."/>
            <person name="Fortin N."/>
            <person name="Tromas N."/>
            <person name="Shapiro B.J."/>
        </authorList>
    </citation>
    <scope>NUCLEOTIDE SEQUENCE [LARGE SCALE GENOMIC DNA]</scope>
    <source>
        <strain evidence="1">Mw_MB_S_20031200_S109D</strain>
    </source>
</reference>
<proteinExistence type="predicted"/>
<evidence type="ECO:0000313" key="1">
    <source>
        <dbReference type="EMBL" id="TRV17530.1"/>
    </source>
</evidence>
<protein>
    <submittedName>
        <fullName evidence="1">Uncharacterized protein</fullName>
    </submittedName>
</protein>
<dbReference type="AlphaFoldDB" id="A0A552LBC6"/>
<dbReference type="Proteomes" id="UP000318616">
    <property type="component" value="Unassembled WGS sequence"/>
</dbReference>
<organism evidence="1 2">
    <name type="scientific">Microcystis wesenbergii Mw_MB_S_20031200_S109D</name>
    <dbReference type="NCBI Taxonomy" id="2486241"/>
    <lineage>
        <taxon>Bacteria</taxon>
        <taxon>Bacillati</taxon>
        <taxon>Cyanobacteriota</taxon>
        <taxon>Cyanophyceae</taxon>
        <taxon>Oscillatoriophycideae</taxon>
        <taxon>Chroococcales</taxon>
        <taxon>Microcystaceae</taxon>
        <taxon>Microcystis</taxon>
    </lineage>
</organism>
<sequence>MSCELGKCESSNLANNYQDCSLILREIANDEELKDLTEEDLKAIIGGDLKQHQIYGLPYPRDWFLVDILIQFDRG</sequence>